<dbReference type="InterPro" id="IPR050425">
    <property type="entry name" value="NAD(P)_dehydrat-like"/>
</dbReference>
<keyword evidence="1" id="KW-0560">Oxidoreductase</keyword>
<dbReference type="RefSeq" id="WP_081202489.1">
    <property type="nucleotide sequence ID" value="NZ_FOCZ01000006.1"/>
</dbReference>
<dbReference type="InterPro" id="IPR001509">
    <property type="entry name" value="Epimerase_deHydtase"/>
</dbReference>
<gene>
    <name evidence="4" type="ORF">A4H97_08660</name>
</gene>
<feature type="domain" description="NAD-dependent epimerase/dehydratase" evidence="3">
    <location>
        <begin position="10"/>
        <end position="251"/>
    </location>
</feature>
<protein>
    <submittedName>
        <fullName evidence="4">3-beta hydroxysteroid dehydrogenase</fullName>
    </submittedName>
</protein>
<comment type="caution">
    <text evidence="4">The sequence shown here is derived from an EMBL/GenBank/DDBJ whole genome shotgun (WGS) entry which is preliminary data.</text>
</comment>
<dbReference type="EMBL" id="LVXG01000034">
    <property type="protein sequence ID" value="OQP44440.1"/>
    <property type="molecule type" value="Genomic_DNA"/>
</dbReference>
<comment type="similarity">
    <text evidence="2">Belongs to the NAD(P)-dependent epimerase/dehydratase family. Dihydroflavonol-4-reductase subfamily.</text>
</comment>
<dbReference type="STRING" id="354355.SAMN05660816_03815"/>
<organism evidence="4 5">
    <name type="scientific">Niastella yeongjuensis</name>
    <dbReference type="NCBI Taxonomy" id="354355"/>
    <lineage>
        <taxon>Bacteria</taxon>
        <taxon>Pseudomonadati</taxon>
        <taxon>Bacteroidota</taxon>
        <taxon>Chitinophagia</taxon>
        <taxon>Chitinophagales</taxon>
        <taxon>Chitinophagaceae</taxon>
        <taxon>Niastella</taxon>
    </lineage>
</organism>
<proteinExistence type="inferred from homology"/>
<evidence type="ECO:0000256" key="1">
    <source>
        <dbReference type="ARBA" id="ARBA00023002"/>
    </source>
</evidence>
<dbReference type="FunFam" id="3.40.50.720:FF:000336">
    <property type="entry name" value="Aldehyde reductase"/>
    <property type="match status" value="1"/>
</dbReference>
<dbReference type="Gene3D" id="3.40.50.720">
    <property type="entry name" value="NAD(P)-binding Rossmann-like Domain"/>
    <property type="match status" value="1"/>
</dbReference>
<dbReference type="PANTHER" id="PTHR10366">
    <property type="entry name" value="NAD DEPENDENT EPIMERASE/DEHYDRATASE"/>
    <property type="match status" value="1"/>
</dbReference>
<dbReference type="SUPFAM" id="SSF51735">
    <property type="entry name" value="NAD(P)-binding Rossmann-fold domains"/>
    <property type="match status" value="1"/>
</dbReference>
<evidence type="ECO:0000313" key="4">
    <source>
        <dbReference type="EMBL" id="OQP44440.1"/>
    </source>
</evidence>
<dbReference type="Proteomes" id="UP000192610">
    <property type="component" value="Unassembled WGS sequence"/>
</dbReference>
<evidence type="ECO:0000259" key="3">
    <source>
        <dbReference type="Pfam" id="PF01370"/>
    </source>
</evidence>
<reference evidence="5" key="1">
    <citation type="submission" date="2016-04" db="EMBL/GenBank/DDBJ databases">
        <authorList>
            <person name="Chen L."/>
            <person name="Zhuang W."/>
            <person name="Wang G."/>
        </authorList>
    </citation>
    <scope>NUCLEOTIDE SEQUENCE [LARGE SCALE GENOMIC DNA]</scope>
    <source>
        <strain evidence="5">17621</strain>
    </source>
</reference>
<accession>A0A1V9EE89</accession>
<dbReference type="CDD" id="cd05227">
    <property type="entry name" value="AR_SDR_e"/>
    <property type="match status" value="1"/>
</dbReference>
<dbReference type="InterPro" id="IPR036291">
    <property type="entry name" value="NAD(P)-bd_dom_sf"/>
</dbReference>
<name>A0A1V9EE89_9BACT</name>
<evidence type="ECO:0000313" key="5">
    <source>
        <dbReference type="Proteomes" id="UP000192610"/>
    </source>
</evidence>
<dbReference type="AlphaFoldDB" id="A0A1V9EE89"/>
<dbReference type="GO" id="GO:0016616">
    <property type="term" value="F:oxidoreductase activity, acting on the CH-OH group of donors, NAD or NADP as acceptor"/>
    <property type="evidence" value="ECO:0007669"/>
    <property type="project" value="TreeGrafter"/>
</dbReference>
<keyword evidence="5" id="KW-1185">Reference proteome</keyword>
<sequence length="323" mass="35434">MKRSAITTTVLVTGGSGYLGLQCVLQLLQEGYIVKTTIRSLSRKEEIINALKAGGIGNFDQLSFVEADLTKDDNWAEAVRDCTYVLHVASPFPAMDPADENELIIPARDGSLRVLKAARDAGVKRVVLTSSFAAIGYSRSPENYVFTEMDWTDPHTPGLRPYLKSKAIAEKAAWDFMEQEGGQMELTVINPVGIFGPVPGGNYSASMEFALKGLLNGDIKETPNFTFNIVDVRDTADIHLIAMTHPAAKGERFLAASEGSVSIYDVAELIRKERPQRAVKMAELKPIGAELYVHMSNEKARTVLGWKPRSKETTLLETIDALI</sequence>
<evidence type="ECO:0000256" key="2">
    <source>
        <dbReference type="ARBA" id="ARBA00023445"/>
    </source>
</evidence>
<dbReference type="Pfam" id="PF01370">
    <property type="entry name" value="Epimerase"/>
    <property type="match status" value="1"/>
</dbReference>
<dbReference type="PANTHER" id="PTHR10366:SF564">
    <property type="entry name" value="STEROL-4-ALPHA-CARBOXYLATE 3-DEHYDROGENASE, DECARBOXYLATING"/>
    <property type="match status" value="1"/>
</dbReference>
<dbReference type="OrthoDB" id="9778052at2"/>